<dbReference type="RefSeq" id="WP_130721059.1">
    <property type="nucleotide sequence ID" value="NZ_SIMQ01000004.1"/>
</dbReference>
<keyword evidence="2" id="KW-0614">Plasmid</keyword>
<sequence length="100" mass="11191">MAEQWSANAGELESPTLGTWRATTGLPWIAFWFRELLRCGILDPFVAFALAQGIEDTREDGHALKPEFEAWMDAGGTAKDPEALIDPQNLTAWQQSRERS</sequence>
<evidence type="ECO:0000256" key="1">
    <source>
        <dbReference type="SAM" id="MobiDB-lite"/>
    </source>
</evidence>
<dbReference type="Proteomes" id="UP000294215">
    <property type="component" value="Unassembled WGS sequence"/>
</dbReference>
<proteinExistence type="predicted"/>
<reference evidence="2 3" key="1">
    <citation type="submission" date="2019-02" db="EMBL/GenBank/DDBJ databases">
        <title>The genomic architecture of introgression among sibling species of bacteria.</title>
        <authorList>
            <person name="Cavassim M.I.A."/>
            <person name="Moeskjaer S."/>
            <person name="Moslemi C."/>
            <person name="Fields B."/>
            <person name="Bachmann A."/>
            <person name="Vilhjalmsson B."/>
            <person name="Schierup M.H."/>
            <person name="Young J.P.W."/>
            <person name="Andersen S.U."/>
        </authorList>
    </citation>
    <scope>NUCLEOTIDE SEQUENCE [LARGE SCALE GENOMIC DNA]</scope>
    <source>
        <strain evidence="2 3">SM92</strain>
        <plasmid evidence="2">pSM92_Rh03</plasmid>
    </source>
</reference>
<gene>
    <name evidence="2" type="ORF">ELH40_34945</name>
</gene>
<accession>A0AB38HU37</accession>
<feature type="region of interest" description="Disordered" evidence="1">
    <location>
        <begin position="77"/>
        <end position="100"/>
    </location>
</feature>
<protein>
    <submittedName>
        <fullName evidence="2">Uncharacterized protein</fullName>
    </submittedName>
</protein>
<name>A0AB38HU37_9HYPH</name>
<dbReference type="AlphaFoldDB" id="A0AB38HU37"/>
<dbReference type="EMBL" id="SIMR01000004">
    <property type="protein sequence ID" value="TBC04680.1"/>
    <property type="molecule type" value="Genomic_DNA"/>
</dbReference>
<comment type="caution">
    <text evidence="2">The sequence shown here is derived from an EMBL/GenBank/DDBJ whole genome shotgun (WGS) entry which is preliminary data.</text>
</comment>
<evidence type="ECO:0000313" key="3">
    <source>
        <dbReference type="Proteomes" id="UP000294215"/>
    </source>
</evidence>
<feature type="compositionally biased region" description="Polar residues" evidence="1">
    <location>
        <begin position="88"/>
        <end position="100"/>
    </location>
</feature>
<evidence type="ECO:0000313" key="2">
    <source>
        <dbReference type="EMBL" id="TBC04680.1"/>
    </source>
</evidence>
<geneLocation type="plasmid" evidence="2">
    <name>pSM92_Rh03</name>
</geneLocation>
<organism evidence="2 3">
    <name type="scientific">Rhizobium ruizarguesonis</name>
    <dbReference type="NCBI Taxonomy" id="2081791"/>
    <lineage>
        <taxon>Bacteria</taxon>
        <taxon>Pseudomonadati</taxon>
        <taxon>Pseudomonadota</taxon>
        <taxon>Alphaproteobacteria</taxon>
        <taxon>Hyphomicrobiales</taxon>
        <taxon>Rhizobiaceae</taxon>
        <taxon>Rhizobium/Agrobacterium group</taxon>
        <taxon>Rhizobium</taxon>
    </lineage>
</organism>